<dbReference type="GeneID" id="75577791"/>
<sequence length="114" mass="12572">MALHSSSAISTSSCRSNILSCRSNSSLFSKFLFLSNALSNFSLEVLSWLEDILLRLTSSHLSSITSDIPQTALEVLPSISSFSFSLLLRVSIVFVVPNNQLPKQIRINPNEIDQ</sequence>
<dbReference type="AlphaFoldDB" id="A0A922IJG9"/>
<name>A0A922IJG9_SCHHA</name>
<evidence type="ECO:0000313" key="1">
    <source>
        <dbReference type="EMBL" id="KAH9580995.1"/>
    </source>
</evidence>
<gene>
    <name evidence="1" type="ORF">MS3_00008264</name>
</gene>
<reference evidence="1" key="4">
    <citation type="journal article" date="2022" name="PLoS Pathog.">
        <title>Chromosome-level genome of Schistosoma haematobium underpins genome-wide explorations of molecular variation.</title>
        <authorList>
            <person name="Stroehlein A.J."/>
            <person name="Korhonen P.K."/>
            <person name="Lee V.V."/>
            <person name="Ralph S.A."/>
            <person name="Mentink-Kane M."/>
            <person name="You H."/>
            <person name="McManus D.P."/>
            <person name="Tchuente L.T."/>
            <person name="Stothard J.R."/>
            <person name="Kaur P."/>
            <person name="Dudchenko O."/>
            <person name="Aiden E.L."/>
            <person name="Yang B."/>
            <person name="Yang H."/>
            <person name="Emery A.M."/>
            <person name="Webster B.L."/>
            <person name="Brindley P.J."/>
            <person name="Rollinson D."/>
            <person name="Chang B.C.H."/>
            <person name="Gasser R.B."/>
            <person name="Young N.D."/>
        </authorList>
    </citation>
    <scope>NUCLEOTIDE SEQUENCE</scope>
</reference>
<reference evidence="1" key="3">
    <citation type="submission" date="2021-06" db="EMBL/GenBank/DDBJ databases">
        <title>Chromosome-level genome assembly for S. haematobium.</title>
        <authorList>
            <person name="Stroehlein A.J."/>
        </authorList>
    </citation>
    <scope>NUCLEOTIDE SEQUENCE</scope>
</reference>
<keyword evidence="2" id="KW-1185">Reference proteome</keyword>
<organism evidence="1 2">
    <name type="scientific">Schistosoma haematobium</name>
    <name type="common">Blood fluke</name>
    <dbReference type="NCBI Taxonomy" id="6185"/>
    <lineage>
        <taxon>Eukaryota</taxon>
        <taxon>Metazoa</taxon>
        <taxon>Spiralia</taxon>
        <taxon>Lophotrochozoa</taxon>
        <taxon>Platyhelminthes</taxon>
        <taxon>Trematoda</taxon>
        <taxon>Digenea</taxon>
        <taxon>Strigeidida</taxon>
        <taxon>Schistosomatoidea</taxon>
        <taxon>Schistosomatidae</taxon>
        <taxon>Schistosoma</taxon>
    </lineage>
</organism>
<reference evidence="1" key="2">
    <citation type="journal article" date="2019" name="Gigascience">
        <title>High-quality Schistosoma haematobium genome achieved by single-molecule and long-range sequencing.</title>
        <authorList>
            <person name="Stroehlein A.J."/>
            <person name="Korhonen P.K."/>
            <person name="Chong T.M."/>
            <person name="Lim Y.L."/>
            <person name="Chan K.G."/>
            <person name="Webster B."/>
            <person name="Rollinson D."/>
            <person name="Brindley P.J."/>
            <person name="Gasser R.B."/>
            <person name="Young N.D."/>
        </authorList>
    </citation>
    <scope>NUCLEOTIDE SEQUENCE</scope>
</reference>
<dbReference type="RefSeq" id="XP_051065210.1">
    <property type="nucleotide sequence ID" value="XM_051216620.1"/>
</dbReference>
<dbReference type="Proteomes" id="UP000471633">
    <property type="component" value="Unassembled WGS sequence"/>
</dbReference>
<proteinExistence type="predicted"/>
<reference evidence="1" key="1">
    <citation type="journal article" date="2012" name="Nat. Genet.">
        <title>Whole-genome sequence of Schistosoma haematobium.</title>
        <authorList>
            <person name="Young N.D."/>
            <person name="Jex A.R."/>
            <person name="Li B."/>
            <person name="Liu S."/>
            <person name="Yang L."/>
            <person name="Xiong Z."/>
            <person name="Li Y."/>
            <person name="Cantacessi C."/>
            <person name="Hall R.S."/>
            <person name="Xu X."/>
            <person name="Chen F."/>
            <person name="Wu X."/>
            <person name="Zerlotini A."/>
            <person name="Oliveira G."/>
            <person name="Hofmann A."/>
            <person name="Zhang G."/>
            <person name="Fang X."/>
            <person name="Kang Y."/>
            <person name="Campbell B.E."/>
            <person name="Loukas A."/>
            <person name="Ranganathan S."/>
            <person name="Rollinson D."/>
            <person name="Rinaldi G."/>
            <person name="Brindley P.J."/>
            <person name="Yang H."/>
            <person name="Wang J."/>
            <person name="Wang J."/>
            <person name="Gasser R.B."/>
        </authorList>
    </citation>
    <scope>NUCLEOTIDE SEQUENCE</scope>
</reference>
<protein>
    <submittedName>
        <fullName evidence="1">Uncharacterized protein</fullName>
    </submittedName>
</protein>
<accession>A0A922IJG9</accession>
<comment type="caution">
    <text evidence="1">The sequence shown here is derived from an EMBL/GenBank/DDBJ whole genome shotgun (WGS) entry which is preliminary data.</text>
</comment>
<dbReference type="EMBL" id="AMPZ03000006">
    <property type="protein sequence ID" value="KAH9580995.1"/>
    <property type="molecule type" value="Genomic_DNA"/>
</dbReference>
<evidence type="ECO:0000313" key="2">
    <source>
        <dbReference type="Proteomes" id="UP000471633"/>
    </source>
</evidence>
<dbReference type="KEGG" id="shx:MS3_00008264"/>
<dbReference type="CTD" id="75577791"/>